<protein>
    <recommendedName>
        <fullName evidence="6 7">Small ribosomal subunit protein uS4</fullName>
    </recommendedName>
</protein>
<comment type="similarity">
    <text evidence="1 7 8">Belongs to the universal ribosomal protein uS4 family.</text>
</comment>
<sequence>MARNIKPSCKQCRRLGIKLCAKGQRGDGQKCALTRRNYPPGVHGPKGYGRMTDFGLHLQEKQKMKLLYGVLERQLRKVFSEAVKAKSNTSFKLIELLERRLDNVIYRLGLANSRAQARQFVNHGLFLINSKKITIPSYRVKVNDLISIRKEKTKNKGILADNLKNISQQERPGWLNWQTENQTGQIVSLPESKDLEIGIDPRLIVEFYSK</sequence>
<dbReference type="FunFam" id="3.10.290.10:FF:000001">
    <property type="entry name" value="30S ribosomal protein S4"/>
    <property type="match status" value="1"/>
</dbReference>
<keyword evidence="5 7" id="KW-0687">Ribonucleoprotein</keyword>
<dbReference type="PANTHER" id="PTHR11831">
    <property type="entry name" value="30S 40S RIBOSOMAL PROTEIN"/>
    <property type="match status" value="1"/>
</dbReference>
<evidence type="ECO:0000256" key="7">
    <source>
        <dbReference type="HAMAP-Rule" id="MF_01306"/>
    </source>
</evidence>
<evidence type="ECO:0000256" key="5">
    <source>
        <dbReference type="ARBA" id="ARBA00023274"/>
    </source>
</evidence>
<comment type="caution">
    <text evidence="11">The sequence shown here is derived from an EMBL/GenBank/DDBJ whole genome shotgun (WGS) entry which is preliminary data.</text>
</comment>
<dbReference type="NCBIfam" id="NF003717">
    <property type="entry name" value="PRK05327.1"/>
    <property type="match status" value="1"/>
</dbReference>
<reference evidence="12" key="1">
    <citation type="submission" date="2017-09" db="EMBL/GenBank/DDBJ databases">
        <title>Depth-based differentiation of microbial function through sediment-hosted aquifers and enrichment of novel symbionts in the deep terrestrial subsurface.</title>
        <authorList>
            <person name="Probst A.J."/>
            <person name="Ladd B."/>
            <person name="Jarett J.K."/>
            <person name="Geller-Mcgrath D.E."/>
            <person name="Sieber C.M.K."/>
            <person name="Emerson J.B."/>
            <person name="Anantharaman K."/>
            <person name="Thomas B.C."/>
            <person name="Malmstrom R."/>
            <person name="Stieglmeier M."/>
            <person name="Klingl A."/>
            <person name="Woyke T."/>
            <person name="Ryan C.M."/>
            <person name="Banfield J.F."/>
        </authorList>
    </citation>
    <scope>NUCLEOTIDE SEQUENCE [LARGE SCALE GENOMIC DNA]</scope>
</reference>
<evidence type="ECO:0000256" key="3">
    <source>
        <dbReference type="ARBA" id="ARBA00022884"/>
    </source>
</evidence>
<accession>A0A2M6WBD8</accession>
<dbReference type="PROSITE" id="PS00632">
    <property type="entry name" value="RIBOSOMAL_S4"/>
    <property type="match status" value="1"/>
</dbReference>
<gene>
    <name evidence="7" type="primary">rpsD</name>
    <name evidence="11" type="ORF">COU23_00385</name>
</gene>
<evidence type="ECO:0000256" key="2">
    <source>
        <dbReference type="ARBA" id="ARBA00022730"/>
    </source>
</evidence>
<dbReference type="PANTHER" id="PTHR11831:SF4">
    <property type="entry name" value="SMALL RIBOSOMAL SUBUNIT PROTEIN US4M"/>
    <property type="match status" value="1"/>
</dbReference>
<dbReference type="SMART" id="SM01390">
    <property type="entry name" value="Ribosomal_S4"/>
    <property type="match status" value="1"/>
</dbReference>
<feature type="domain" description="Small ribosomal subunit protein uS4 N-terminal" evidence="10">
    <location>
        <begin position="3"/>
        <end position="98"/>
    </location>
</feature>
<keyword evidence="3 7" id="KW-0694">RNA-binding</keyword>
<dbReference type="NCBIfam" id="TIGR01017">
    <property type="entry name" value="rpsD_bact"/>
    <property type="match status" value="1"/>
</dbReference>
<dbReference type="Proteomes" id="UP000231464">
    <property type="component" value="Unassembled WGS sequence"/>
</dbReference>
<evidence type="ECO:0000259" key="10">
    <source>
        <dbReference type="SMART" id="SM01390"/>
    </source>
</evidence>
<dbReference type="InterPro" id="IPR005709">
    <property type="entry name" value="Ribosomal_uS4_bac-type"/>
</dbReference>
<dbReference type="AlphaFoldDB" id="A0A2M6WBD8"/>
<dbReference type="InterPro" id="IPR002942">
    <property type="entry name" value="S4_RNA-bd"/>
</dbReference>
<dbReference type="GO" id="GO:0015935">
    <property type="term" value="C:small ribosomal subunit"/>
    <property type="evidence" value="ECO:0007669"/>
    <property type="project" value="InterPro"/>
</dbReference>
<name>A0A2M6WBD8_9BACT</name>
<dbReference type="SMART" id="SM00363">
    <property type="entry name" value="S4"/>
    <property type="match status" value="1"/>
</dbReference>
<dbReference type="InterPro" id="IPR022801">
    <property type="entry name" value="Ribosomal_uS4"/>
</dbReference>
<evidence type="ECO:0000256" key="1">
    <source>
        <dbReference type="ARBA" id="ARBA00007465"/>
    </source>
</evidence>
<feature type="domain" description="RNA-binding S4" evidence="9">
    <location>
        <begin position="99"/>
        <end position="164"/>
    </location>
</feature>
<evidence type="ECO:0000259" key="9">
    <source>
        <dbReference type="SMART" id="SM00363"/>
    </source>
</evidence>
<comment type="function">
    <text evidence="7">With S5 and S12 plays an important role in translational accuracy.</text>
</comment>
<dbReference type="SUPFAM" id="SSF55174">
    <property type="entry name" value="Alpha-L RNA-binding motif"/>
    <property type="match status" value="1"/>
</dbReference>
<dbReference type="PROSITE" id="PS50889">
    <property type="entry name" value="S4"/>
    <property type="match status" value="1"/>
</dbReference>
<evidence type="ECO:0000256" key="8">
    <source>
        <dbReference type="RuleBase" id="RU003699"/>
    </source>
</evidence>
<dbReference type="InterPro" id="IPR018079">
    <property type="entry name" value="Ribosomal_uS4_CS"/>
</dbReference>
<evidence type="ECO:0000313" key="11">
    <source>
        <dbReference type="EMBL" id="PIT90097.1"/>
    </source>
</evidence>
<comment type="function">
    <text evidence="7">One of the primary rRNA binding proteins, it binds directly to 16S rRNA where it nucleates assembly of the body of the 30S subunit.</text>
</comment>
<dbReference type="GO" id="GO:0042274">
    <property type="term" value="P:ribosomal small subunit biogenesis"/>
    <property type="evidence" value="ECO:0007669"/>
    <property type="project" value="TreeGrafter"/>
</dbReference>
<dbReference type="CDD" id="cd00165">
    <property type="entry name" value="S4"/>
    <property type="match status" value="1"/>
</dbReference>
<keyword evidence="2 7" id="KW-0699">rRNA-binding</keyword>
<dbReference type="HAMAP" id="MF_01306_B">
    <property type="entry name" value="Ribosomal_uS4_B"/>
    <property type="match status" value="1"/>
</dbReference>
<dbReference type="GO" id="GO:0006412">
    <property type="term" value="P:translation"/>
    <property type="evidence" value="ECO:0007669"/>
    <property type="project" value="UniProtKB-UniRule"/>
</dbReference>
<dbReference type="EMBL" id="PFBP01000005">
    <property type="protein sequence ID" value="PIT90097.1"/>
    <property type="molecule type" value="Genomic_DNA"/>
</dbReference>
<evidence type="ECO:0000256" key="6">
    <source>
        <dbReference type="ARBA" id="ARBA00035254"/>
    </source>
</evidence>
<comment type="subunit">
    <text evidence="7">Part of the 30S ribosomal subunit. Contacts protein S5. The interaction surface between S4 and S5 is involved in control of translational fidelity.</text>
</comment>
<keyword evidence="4 7" id="KW-0689">Ribosomal protein</keyword>
<dbReference type="Pfam" id="PF01479">
    <property type="entry name" value="S4"/>
    <property type="match status" value="1"/>
</dbReference>
<dbReference type="Pfam" id="PF00163">
    <property type="entry name" value="Ribosomal_S4"/>
    <property type="match status" value="1"/>
</dbReference>
<dbReference type="Gene3D" id="1.10.1050.10">
    <property type="entry name" value="Ribosomal Protein S4 Delta 41, Chain A, domain 1"/>
    <property type="match status" value="1"/>
</dbReference>
<organism evidence="11 12">
    <name type="scientific">Candidatus Kuenenbacteria bacterium CG10_big_fil_rev_8_21_14_0_10_36_11</name>
    <dbReference type="NCBI Taxonomy" id="1974618"/>
    <lineage>
        <taxon>Bacteria</taxon>
        <taxon>Candidatus Kueneniibacteriota</taxon>
    </lineage>
</organism>
<dbReference type="GO" id="GO:0003735">
    <property type="term" value="F:structural constituent of ribosome"/>
    <property type="evidence" value="ECO:0007669"/>
    <property type="project" value="InterPro"/>
</dbReference>
<evidence type="ECO:0000256" key="4">
    <source>
        <dbReference type="ARBA" id="ARBA00022980"/>
    </source>
</evidence>
<proteinExistence type="inferred from homology"/>
<dbReference type="InterPro" id="IPR001912">
    <property type="entry name" value="Ribosomal_uS4_N"/>
</dbReference>
<dbReference type="Gene3D" id="3.10.290.10">
    <property type="entry name" value="RNA-binding S4 domain"/>
    <property type="match status" value="1"/>
</dbReference>
<evidence type="ECO:0000313" key="12">
    <source>
        <dbReference type="Proteomes" id="UP000231464"/>
    </source>
</evidence>
<dbReference type="GO" id="GO:0019843">
    <property type="term" value="F:rRNA binding"/>
    <property type="evidence" value="ECO:0007669"/>
    <property type="project" value="UniProtKB-UniRule"/>
</dbReference>
<dbReference type="InterPro" id="IPR036986">
    <property type="entry name" value="S4_RNA-bd_sf"/>
</dbReference>